<comment type="subunit">
    <text evidence="2 7">Heterodimer of SbcC and SbcD.</text>
</comment>
<dbReference type="GO" id="GO:0008408">
    <property type="term" value="F:3'-5' exonuclease activity"/>
    <property type="evidence" value="ECO:0007669"/>
    <property type="project" value="InterPro"/>
</dbReference>
<dbReference type="Gene3D" id="3.30.160.720">
    <property type="match status" value="1"/>
</dbReference>
<dbReference type="KEGG" id="pmr:PMI0050"/>
<dbReference type="NCBIfam" id="TIGR00619">
    <property type="entry name" value="sbcd"/>
    <property type="match status" value="1"/>
</dbReference>
<keyword evidence="7" id="KW-0233">DNA recombination</keyword>
<keyword evidence="7" id="KW-0235">DNA replication</keyword>
<dbReference type="InterPro" id="IPR029052">
    <property type="entry name" value="Metallo-depent_PP-like"/>
</dbReference>
<evidence type="ECO:0000256" key="1">
    <source>
        <dbReference type="ARBA" id="ARBA00010555"/>
    </source>
</evidence>
<dbReference type="RefSeq" id="WP_012367451.1">
    <property type="nucleotide sequence ID" value="NC_010554.1"/>
</dbReference>
<evidence type="ECO:0000256" key="6">
    <source>
        <dbReference type="ARBA" id="ARBA00022839"/>
    </source>
</evidence>
<dbReference type="SUPFAM" id="SSF56300">
    <property type="entry name" value="Metallo-dependent phosphatases"/>
    <property type="match status" value="1"/>
</dbReference>
<comment type="similarity">
    <text evidence="1 7">Belongs to the SbcD family.</text>
</comment>
<evidence type="ECO:0000259" key="8">
    <source>
        <dbReference type="Pfam" id="PF00149"/>
    </source>
</evidence>
<dbReference type="PANTHER" id="PTHR30337">
    <property type="entry name" value="COMPONENT OF ATP-DEPENDENT DSDNA EXONUCLEASE"/>
    <property type="match status" value="1"/>
</dbReference>
<evidence type="ECO:0000313" key="11">
    <source>
        <dbReference type="Proteomes" id="UP000008319"/>
    </source>
</evidence>
<accession>B4ETY8</accession>
<evidence type="ECO:0000256" key="2">
    <source>
        <dbReference type="ARBA" id="ARBA00011322"/>
    </source>
</evidence>
<dbReference type="eggNOG" id="COG0420">
    <property type="taxonomic scope" value="Bacteria"/>
</dbReference>
<dbReference type="PATRIC" id="fig|529507.6.peg.51"/>
<dbReference type="Gene3D" id="3.60.21.10">
    <property type="match status" value="1"/>
</dbReference>
<dbReference type="Proteomes" id="UP000008319">
    <property type="component" value="Chromosome"/>
</dbReference>
<feature type="domain" description="Calcineurin-like phosphoesterase" evidence="8">
    <location>
        <begin position="1"/>
        <end position="232"/>
    </location>
</feature>
<dbReference type="CDD" id="cd00840">
    <property type="entry name" value="MPP_Mre11_N"/>
    <property type="match status" value="1"/>
</dbReference>
<dbReference type="GeneID" id="6801890"/>
<evidence type="ECO:0000256" key="4">
    <source>
        <dbReference type="ARBA" id="ARBA00022722"/>
    </source>
</evidence>
<dbReference type="InterPro" id="IPR050535">
    <property type="entry name" value="DNA_Repair-Maintenance_Comp"/>
</dbReference>
<evidence type="ECO:0000259" key="9">
    <source>
        <dbReference type="Pfam" id="PF12320"/>
    </source>
</evidence>
<comment type="function">
    <text evidence="7">SbcCD cleaves DNA hairpin structures. These structures can inhibit DNA replication and are intermediates in certain DNA recombination reactions. The complex acts as a 3'-&gt;5' double strand exonuclease that can open hairpins. It also has a 5' single-strand endonuclease activity.</text>
</comment>
<evidence type="ECO:0000256" key="5">
    <source>
        <dbReference type="ARBA" id="ARBA00022801"/>
    </source>
</evidence>
<dbReference type="NCBIfam" id="NF008206">
    <property type="entry name" value="PRK10966.1"/>
    <property type="match status" value="1"/>
</dbReference>
<dbReference type="Pfam" id="PF12320">
    <property type="entry name" value="SbcD_C"/>
    <property type="match status" value="1"/>
</dbReference>
<evidence type="ECO:0000256" key="3">
    <source>
        <dbReference type="ARBA" id="ARBA00013365"/>
    </source>
</evidence>
<name>B4ETY8_PROMH</name>
<sequence length="410" mass="46694">MRIIHTSDWHLGQYFFTKTRAQEHQQFLDWLLAQIREQQVDAVIVAGDIFDTGSPPSYARELYNRFVVAIRDTQCQLIILGGNHDSVATLNESKSLLACLNTTVIANVHTETPQAPIILYQKNHTPGALLCAIPYLRPRDMINSKSGQSGADKQGALKEAIADYYQRQYQAALDLRKQLNVNIPIIATGHLTTIGASVSDSVREIYIGTLEAFNATLFPPFDYIALGHIHRPQRVNKSGHIRYSGSPIPLSFDESAQQKSVCLIDFEQDKLAEMTLLPIPEFQLLRTLSGSLQEIATQLEKLATQYNEMDTTIWLDIEVSTQDYLSDIQTRIQELTQSPLFEVIVLRRARKQRQALMQNEKETLTELTVYDVFERRLAQHQFETEEDKIRLTTLFKQAVEMAEQEDNNAR</sequence>
<keyword evidence="5 7" id="KW-0378">Hydrolase</keyword>
<dbReference type="HOGENOM" id="CLU_038045_2_0_6"/>
<feature type="domain" description="Nuclease SbcCD subunit D C-terminal" evidence="9">
    <location>
        <begin position="282"/>
        <end position="380"/>
    </location>
</feature>
<dbReference type="InterPro" id="IPR004593">
    <property type="entry name" value="SbcD"/>
</dbReference>
<evidence type="ECO:0000256" key="7">
    <source>
        <dbReference type="RuleBase" id="RU363069"/>
    </source>
</evidence>
<dbReference type="InterPro" id="IPR041796">
    <property type="entry name" value="Mre11_N"/>
</dbReference>
<dbReference type="EMBL" id="AM942759">
    <property type="protein sequence ID" value="CAR40290.1"/>
    <property type="molecule type" value="Genomic_DNA"/>
</dbReference>
<keyword evidence="6 7" id="KW-0269">Exonuclease</keyword>
<keyword evidence="11" id="KW-1185">Reference proteome</keyword>
<evidence type="ECO:0000313" key="10">
    <source>
        <dbReference type="EMBL" id="CAR40290.1"/>
    </source>
</evidence>
<dbReference type="AlphaFoldDB" id="B4ETY8"/>
<dbReference type="InterPro" id="IPR004843">
    <property type="entry name" value="Calcineurin-like_PHP"/>
</dbReference>
<dbReference type="GO" id="GO:0006310">
    <property type="term" value="P:DNA recombination"/>
    <property type="evidence" value="ECO:0007669"/>
    <property type="project" value="UniProtKB-KW"/>
</dbReference>
<keyword evidence="7" id="KW-0255">Endonuclease</keyword>
<dbReference type="PANTHER" id="PTHR30337:SF0">
    <property type="entry name" value="NUCLEASE SBCCD SUBUNIT D"/>
    <property type="match status" value="1"/>
</dbReference>
<organism evidence="10 11">
    <name type="scientific">Proteus mirabilis (strain HI4320)</name>
    <dbReference type="NCBI Taxonomy" id="529507"/>
    <lineage>
        <taxon>Bacteria</taxon>
        <taxon>Pseudomonadati</taxon>
        <taxon>Pseudomonadota</taxon>
        <taxon>Gammaproteobacteria</taxon>
        <taxon>Enterobacterales</taxon>
        <taxon>Morganellaceae</taxon>
        <taxon>Proteus</taxon>
    </lineage>
</organism>
<dbReference type="InterPro" id="IPR026843">
    <property type="entry name" value="SbcD_C"/>
</dbReference>
<dbReference type="GO" id="GO:0006260">
    <property type="term" value="P:DNA replication"/>
    <property type="evidence" value="ECO:0007669"/>
    <property type="project" value="UniProtKB-KW"/>
</dbReference>
<protein>
    <recommendedName>
        <fullName evidence="3 7">Nuclease SbcCD subunit D</fullName>
    </recommendedName>
</protein>
<gene>
    <name evidence="7 10" type="primary">sbcD</name>
    <name evidence="10" type="ordered locus">PMI0050</name>
</gene>
<dbReference type="EnsemblBacteria" id="CAR40290">
    <property type="protein sequence ID" value="CAR40290"/>
    <property type="gene ID" value="PMI0050"/>
</dbReference>
<dbReference type="Pfam" id="PF00149">
    <property type="entry name" value="Metallophos"/>
    <property type="match status" value="1"/>
</dbReference>
<reference evidence="10 11" key="1">
    <citation type="journal article" date="2008" name="J. Bacteriol.">
        <title>Complete genome sequence of uropathogenic Proteus mirabilis, a master of both adherence and motility.</title>
        <authorList>
            <person name="Pearson M.M."/>
            <person name="Sebaihia M."/>
            <person name="Churcher C."/>
            <person name="Quail M.A."/>
            <person name="Seshasayee A.S."/>
            <person name="Luscombe N.M."/>
            <person name="Abdellah Z."/>
            <person name="Arrosmith C."/>
            <person name="Atkin B."/>
            <person name="Chillingworth T."/>
            <person name="Hauser H."/>
            <person name="Jagels K."/>
            <person name="Moule S."/>
            <person name="Mungall K."/>
            <person name="Norbertczak H."/>
            <person name="Rabbinowitsch E."/>
            <person name="Walker D."/>
            <person name="Whithead S."/>
            <person name="Thomson N.R."/>
            <person name="Rather P.N."/>
            <person name="Parkhill J."/>
            <person name="Mobley H.L."/>
        </authorList>
    </citation>
    <scope>NUCLEOTIDE SEQUENCE [LARGE SCALE GENOMIC DNA]</scope>
    <source>
        <strain evidence="10 11">HI4320</strain>
    </source>
</reference>
<dbReference type="GO" id="GO:0004519">
    <property type="term" value="F:endonuclease activity"/>
    <property type="evidence" value="ECO:0007669"/>
    <property type="project" value="UniProtKB-KW"/>
</dbReference>
<keyword evidence="4 7" id="KW-0540">Nuclease</keyword>
<proteinExistence type="inferred from homology"/>